<name>A0A9W8JJB2_9AGAR</name>
<protein>
    <submittedName>
        <fullName evidence="1">Uncharacterized protein</fullName>
    </submittedName>
</protein>
<accession>A0A9W8JJB2</accession>
<organism evidence="1 2">
    <name type="scientific">Candolleomyces eurysporus</name>
    <dbReference type="NCBI Taxonomy" id="2828524"/>
    <lineage>
        <taxon>Eukaryota</taxon>
        <taxon>Fungi</taxon>
        <taxon>Dikarya</taxon>
        <taxon>Basidiomycota</taxon>
        <taxon>Agaricomycotina</taxon>
        <taxon>Agaricomycetes</taxon>
        <taxon>Agaricomycetidae</taxon>
        <taxon>Agaricales</taxon>
        <taxon>Agaricineae</taxon>
        <taxon>Psathyrellaceae</taxon>
        <taxon>Candolleomyces</taxon>
    </lineage>
</organism>
<feature type="non-terminal residue" evidence="1">
    <location>
        <position position="1"/>
    </location>
</feature>
<gene>
    <name evidence="1" type="ORF">H1R20_g3197</name>
</gene>
<evidence type="ECO:0000313" key="2">
    <source>
        <dbReference type="Proteomes" id="UP001140091"/>
    </source>
</evidence>
<sequence>MQAKVPGHQLDYYVRVITQSITRSNIKSRKTVTGWNAFVVQETHKQNAEREPGTAAIKTSDISKELSLRWHALSPEEQREQTQEMVGTLQTAREVKKTGLHNTSLTAFHDAHAVVGHIQTEVEAFFLGGVDGLAQNYVERLVQLKSLTASLIKEKLVNAVGHPISRMVYSNFDEAITLKHAVILKGWPLPKFCCPSHLTGCSDLEILFNAWKSGAAHFVKLDNEEYKEWHSQYLQQRAGVAPKLINPVSNGDSINTNPSAVPDPHVTNFPVNEVQPATIPMPTTTTKTPINPSPSVLAPATSFVNFGADGSFVAPKACKTRKDKGVPCGRRKGKENKL</sequence>
<keyword evidence="2" id="KW-1185">Reference proteome</keyword>
<proteinExistence type="predicted"/>
<evidence type="ECO:0000313" key="1">
    <source>
        <dbReference type="EMBL" id="KAJ2933884.1"/>
    </source>
</evidence>
<reference evidence="1" key="1">
    <citation type="submission" date="2022-06" db="EMBL/GenBank/DDBJ databases">
        <title>Genome Sequence of Candolleomyces eurysporus.</title>
        <authorList>
            <person name="Buettner E."/>
        </authorList>
    </citation>
    <scope>NUCLEOTIDE SEQUENCE</scope>
    <source>
        <strain evidence="1">VTCC 930004</strain>
    </source>
</reference>
<dbReference type="OrthoDB" id="3033638at2759"/>
<comment type="caution">
    <text evidence="1">The sequence shown here is derived from an EMBL/GenBank/DDBJ whole genome shotgun (WGS) entry which is preliminary data.</text>
</comment>
<dbReference type="EMBL" id="JANBPK010000731">
    <property type="protein sequence ID" value="KAJ2933884.1"/>
    <property type="molecule type" value="Genomic_DNA"/>
</dbReference>
<dbReference type="Proteomes" id="UP001140091">
    <property type="component" value="Unassembled WGS sequence"/>
</dbReference>
<dbReference type="AlphaFoldDB" id="A0A9W8JJB2"/>